<reference evidence="5" key="3">
    <citation type="submission" date="2020-05" db="UniProtKB">
        <authorList>
            <consortium name="EnsemblMetazoa"/>
        </authorList>
    </citation>
    <scope>IDENTIFICATION</scope>
    <source>
        <strain evidence="5">USDA</strain>
    </source>
</reference>
<organism>
    <name type="scientific">Pediculus humanus subsp. corporis</name>
    <name type="common">Body louse</name>
    <dbReference type="NCBI Taxonomy" id="121224"/>
    <lineage>
        <taxon>Eukaryota</taxon>
        <taxon>Metazoa</taxon>
        <taxon>Ecdysozoa</taxon>
        <taxon>Arthropoda</taxon>
        <taxon>Hexapoda</taxon>
        <taxon>Insecta</taxon>
        <taxon>Pterygota</taxon>
        <taxon>Neoptera</taxon>
        <taxon>Paraneoptera</taxon>
        <taxon>Psocodea</taxon>
        <taxon>Troctomorpha</taxon>
        <taxon>Phthiraptera</taxon>
        <taxon>Anoplura</taxon>
        <taxon>Pediculidae</taxon>
        <taxon>Pediculus</taxon>
    </lineage>
</organism>
<dbReference type="PROSITE" id="PS50157">
    <property type="entry name" value="ZINC_FINGER_C2H2_2"/>
    <property type="match status" value="2"/>
</dbReference>
<dbReference type="AlphaFoldDB" id="E0V910"/>
<dbReference type="RefSeq" id="XP_002422604.1">
    <property type="nucleotide sequence ID" value="XM_002422559.1"/>
</dbReference>
<evidence type="ECO:0000313" key="6">
    <source>
        <dbReference type="Proteomes" id="UP000009046"/>
    </source>
</evidence>
<feature type="region of interest" description="Disordered" evidence="2">
    <location>
        <begin position="274"/>
        <end position="293"/>
    </location>
</feature>
<feature type="domain" description="C2H2-type" evidence="3">
    <location>
        <begin position="150"/>
        <end position="181"/>
    </location>
</feature>
<accession>E0V910</accession>
<dbReference type="HOGENOM" id="CLU_437016_0_0_1"/>
<dbReference type="InParanoid" id="E0V910"/>
<dbReference type="GeneID" id="8233344"/>
<keyword evidence="1" id="KW-0862">Zinc</keyword>
<dbReference type="VEuPathDB" id="VectorBase:PHUM003080"/>
<dbReference type="OrthoDB" id="6703653at2759"/>
<evidence type="ECO:0000256" key="2">
    <source>
        <dbReference type="SAM" id="MobiDB-lite"/>
    </source>
</evidence>
<dbReference type="Pfam" id="PF00096">
    <property type="entry name" value="zf-C2H2"/>
    <property type="match status" value="1"/>
</dbReference>
<dbReference type="EnsemblMetazoa" id="PHUM003080-RA">
    <property type="protein sequence ID" value="PHUM003080-PA"/>
    <property type="gene ID" value="PHUM003080"/>
</dbReference>
<dbReference type="Proteomes" id="UP000009046">
    <property type="component" value="Unassembled WGS sequence"/>
</dbReference>
<dbReference type="Gene3D" id="3.30.160.60">
    <property type="entry name" value="Classic Zinc Finger"/>
    <property type="match status" value="1"/>
</dbReference>
<reference evidence="4" key="2">
    <citation type="submission" date="2007-04" db="EMBL/GenBank/DDBJ databases">
        <title>The genome of the human body louse.</title>
        <authorList>
            <consortium name="The Human Body Louse Genome Consortium"/>
            <person name="Kirkness E."/>
            <person name="Walenz B."/>
            <person name="Hass B."/>
            <person name="Bruggner R."/>
            <person name="Strausberg R."/>
        </authorList>
    </citation>
    <scope>NUCLEOTIDE SEQUENCE</scope>
    <source>
        <strain evidence="4">USDA</strain>
    </source>
</reference>
<dbReference type="EMBL" id="AAZO01000041">
    <property type="status" value="NOT_ANNOTATED_CDS"/>
    <property type="molecule type" value="Genomic_DNA"/>
</dbReference>
<feature type="domain" description="C2H2-type" evidence="3">
    <location>
        <begin position="120"/>
        <end position="146"/>
    </location>
</feature>
<proteinExistence type="predicted"/>
<keyword evidence="6" id="KW-1185">Reference proteome</keyword>
<protein>
    <recommendedName>
        <fullName evidence="3">C2H2-type domain-containing protein</fullName>
    </recommendedName>
</protein>
<evidence type="ECO:0000259" key="3">
    <source>
        <dbReference type="PROSITE" id="PS50157"/>
    </source>
</evidence>
<dbReference type="KEGG" id="phu:Phum_PHUM003080"/>
<dbReference type="InterPro" id="IPR036236">
    <property type="entry name" value="Znf_C2H2_sf"/>
</dbReference>
<evidence type="ECO:0000313" key="5">
    <source>
        <dbReference type="EnsemblMetazoa" id="PHUM003080-PA"/>
    </source>
</evidence>
<dbReference type="EMBL" id="DS234988">
    <property type="protein sequence ID" value="EEB09866.1"/>
    <property type="molecule type" value="Genomic_DNA"/>
</dbReference>
<name>E0V910_PEDHC</name>
<sequence>MKGDTSSTTNIIVTKYADSNGDIINVEPSLNHLDSKEKVIEVQLLSTNLHHKTNLSALLNGTLEKKNIKHKVVEDDDINKFSQNNIKNISRNSDENNYKQDLNKNNNLTCKPELNLEETVLCGECNKQFASRTLLKKHLSNCKVHSLGAALCSKCGKHFSSNYNLKRHMTSCKLCPDNEKSPRYMCQCGRTYSQEWDMKKHKLKCKDAQLIAHMKKDHNMIIQDPKILNFNSFDEFLIWKEKEEEETFTYYSKQTGSNVSGVSVNTYYVCQHDGSDRTHTSTPRKTERRNKKGRIKTGRLCWSQMNVKQFKDGTVKVTYFPSHTHPVSIADTEHHPLPSSITMEIKRRFSEISKLGETEEFLQDENHDLRKGRRRKYGMSIRTLRALARKNRSLFRITAEAVQKPDGIKNSFDSRQNFQFPCSKEITSANNNNNLQVISPENEENIDDPDAIQIFNVPSENETRNVNDELLQDCINYLNDVKAHLLSGKLQHSVVTQIKESLKNLCDIWKNDTTGDSQLETVKNENLPDCQEVMMYRPQSPLPVTEIFPLQDEVNTSVEVNDFKHLDTSEKAVYQIIAVDNEEKQSNDYEYHNTVEMMGPREFIIIAADNTQLFQSVDPNIQFNLN</sequence>
<gene>
    <name evidence="5" type="primary">8233344</name>
    <name evidence="4" type="ORF">Phum_PHUM003080</name>
</gene>
<dbReference type="SUPFAM" id="SSF57667">
    <property type="entry name" value="beta-beta-alpha zinc fingers"/>
    <property type="match status" value="1"/>
</dbReference>
<evidence type="ECO:0000313" key="4">
    <source>
        <dbReference type="EMBL" id="EEB09866.1"/>
    </source>
</evidence>
<dbReference type="PANTHER" id="PTHR33936">
    <property type="entry name" value="PROTEIN CBG17840"/>
    <property type="match status" value="1"/>
</dbReference>
<reference evidence="4" key="1">
    <citation type="submission" date="2007-04" db="EMBL/GenBank/DDBJ databases">
        <title>Annotation of Pediculus humanus corporis strain USDA.</title>
        <authorList>
            <person name="Kirkness E."/>
            <person name="Hannick L."/>
            <person name="Hass B."/>
            <person name="Bruggner R."/>
            <person name="Lawson D."/>
            <person name="Bidwell S."/>
            <person name="Joardar V."/>
            <person name="Caler E."/>
            <person name="Walenz B."/>
            <person name="Inman J."/>
            <person name="Schobel S."/>
            <person name="Galinsky K."/>
            <person name="Amedeo P."/>
            <person name="Strausberg R."/>
        </authorList>
    </citation>
    <scope>NUCLEOTIDE SEQUENCE</scope>
    <source>
        <strain evidence="4">USDA</strain>
    </source>
</reference>
<evidence type="ECO:0000256" key="1">
    <source>
        <dbReference type="PROSITE-ProRule" id="PRU00042"/>
    </source>
</evidence>
<dbReference type="PANTHER" id="PTHR33936:SF25">
    <property type="entry name" value="C2H2-TYPE DOMAIN-CONTAINING PROTEIN"/>
    <property type="match status" value="1"/>
</dbReference>
<dbReference type="GO" id="GO:0008270">
    <property type="term" value="F:zinc ion binding"/>
    <property type="evidence" value="ECO:0007669"/>
    <property type="project" value="UniProtKB-KW"/>
</dbReference>
<dbReference type="InterPro" id="IPR013087">
    <property type="entry name" value="Znf_C2H2_type"/>
</dbReference>
<keyword evidence="1" id="KW-0479">Metal-binding</keyword>
<keyword evidence="1" id="KW-0863">Zinc-finger</keyword>
<dbReference type="CTD" id="8233344"/>
<dbReference type="InterPro" id="IPR052797">
    <property type="entry name" value="RegFact_GeneExpr_CellDeath"/>
</dbReference>